<evidence type="ECO:0000256" key="5">
    <source>
        <dbReference type="ARBA" id="ARBA00022692"/>
    </source>
</evidence>
<comment type="subcellular location">
    <subcellularLocation>
        <location evidence="1">Cell membrane</location>
        <topology evidence="1">Multi-pass membrane protein</topology>
    </subcellularLocation>
</comment>
<feature type="transmembrane region" description="Helical" evidence="8">
    <location>
        <begin position="12"/>
        <end position="34"/>
    </location>
</feature>
<evidence type="ECO:0000256" key="6">
    <source>
        <dbReference type="ARBA" id="ARBA00022989"/>
    </source>
</evidence>
<feature type="transmembrane region" description="Helical" evidence="8">
    <location>
        <begin position="254"/>
        <end position="273"/>
    </location>
</feature>
<feature type="transmembrane region" description="Helical" evidence="8">
    <location>
        <begin position="68"/>
        <end position="88"/>
    </location>
</feature>
<evidence type="ECO:0000313" key="9">
    <source>
        <dbReference type="EMBL" id="MCI0756947.1"/>
    </source>
</evidence>
<evidence type="ECO:0000256" key="7">
    <source>
        <dbReference type="ARBA" id="ARBA00023136"/>
    </source>
</evidence>
<evidence type="ECO:0000256" key="3">
    <source>
        <dbReference type="ARBA" id="ARBA00022475"/>
    </source>
</evidence>
<dbReference type="PANTHER" id="PTHR32196">
    <property type="entry name" value="ABC TRANSPORTER PERMEASE PROTEIN YPHD-RELATED-RELATED"/>
    <property type="match status" value="1"/>
</dbReference>
<evidence type="ECO:0000256" key="2">
    <source>
        <dbReference type="ARBA" id="ARBA00022448"/>
    </source>
</evidence>
<name>A0ABS9WCI5_9PROT</name>
<dbReference type="CDD" id="cd06579">
    <property type="entry name" value="TM_PBP1_transp_AraH_like"/>
    <property type="match status" value="1"/>
</dbReference>
<gene>
    <name evidence="9" type="ORF">MON41_25255</name>
</gene>
<evidence type="ECO:0000256" key="1">
    <source>
        <dbReference type="ARBA" id="ARBA00004651"/>
    </source>
</evidence>
<keyword evidence="7 8" id="KW-0472">Membrane</keyword>
<evidence type="ECO:0000256" key="4">
    <source>
        <dbReference type="ARBA" id="ARBA00022519"/>
    </source>
</evidence>
<keyword evidence="2" id="KW-0813">Transport</keyword>
<evidence type="ECO:0000313" key="10">
    <source>
        <dbReference type="Proteomes" id="UP001201985"/>
    </source>
</evidence>
<dbReference type="Proteomes" id="UP001201985">
    <property type="component" value="Unassembled WGS sequence"/>
</dbReference>
<organism evidence="9 10">
    <name type="scientific">Teichococcus vastitatis</name>
    <dbReference type="NCBI Taxonomy" id="2307076"/>
    <lineage>
        <taxon>Bacteria</taxon>
        <taxon>Pseudomonadati</taxon>
        <taxon>Pseudomonadota</taxon>
        <taxon>Alphaproteobacteria</taxon>
        <taxon>Acetobacterales</taxon>
        <taxon>Roseomonadaceae</taxon>
        <taxon>Roseomonas</taxon>
    </lineage>
</organism>
<feature type="transmembrane region" description="Helical" evidence="8">
    <location>
        <begin position="121"/>
        <end position="141"/>
    </location>
</feature>
<comment type="caution">
    <text evidence="9">The sequence shown here is derived from an EMBL/GenBank/DDBJ whole genome shotgun (WGS) entry which is preliminary data.</text>
</comment>
<proteinExistence type="predicted"/>
<feature type="transmembrane region" description="Helical" evidence="8">
    <location>
        <begin position="40"/>
        <end position="61"/>
    </location>
</feature>
<feature type="transmembrane region" description="Helical" evidence="8">
    <location>
        <begin position="174"/>
        <end position="194"/>
    </location>
</feature>
<sequence>MRSLALALRRHPEWMVAAVLVVAVVTIGLINPVFWQPANIFSLLRASVITGILALAVLLVMLSGGIDVSFPAFAIAAMYLTVRAMVAWGFDGVLLPFAMATAIGIGLGLVNAAFVHYLRMIPLIVTLGTGTAVRGFILGVVGTSQINIDQMPPLLINFARQDLFTVTQADGSPAGLSAMVLLYAVIALLVHLMLRHTMMGRSIYALGGGEEAARRVGFNTRRTTFFIYGLAGALAGFAGLLHGAMIWTANPRDMVGLELDVIAAVVLGGASIFGGRGSVIGTMLGVLTLVVITNSLIILGVDTTWQRVVVGLIVIAATAATAWRDRKRIA</sequence>
<keyword evidence="4" id="KW-0997">Cell inner membrane</keyword>
<dbReference type="Pfam" id="PF02653">
    <property type="entry name" value="BPD_transp_2"/>
    <property type="match status" value="1"/>
</dbReference>
<feature type="transmembrane region" description="Helical" evidence="8">
    <location>
        <begin position="305"/>
        <end position="323"/>
    </location>
</feature>
<protein>
    <submittedName>
        <fullName evidence="9">ABC transporter permease</fullName>
    </submittedName>
</protein>
<feature type="transmembrane region" description="Helical" evidence="8">
    <location>
        <begin position="94"/>
        <end position="114"/>
    </location>
</feature>
<evidence type="ECO:0000256" key="8">
    <source>
        <dbReference type="SAM" id="Phobius"/>
    </source>
</evidence>
<dbReference type="RefSeq" id="WP_120006944.1">
    <property type="nucleotide sequence ID" value="NZ_JALBUU010000125.1"/>
</dbReference>
<feature type="transmembrane region" description="Helical" evidence="8">
    <location>
        <begin position="280"/>
        <end position="299"/>
    </location>
</feature>
<dbReference type="PANTHER" id="PTHR32196:SF21">
    <property type="entry name" value="ABC TRANSPORTER PERMEASE PROTEIN YPHD-RELATED"/>
    <property type="match status" value="1"/>
</dbReference>
<dbReference type="InterPro" id="IPR001851">
    <property type="entry name" value="ABC_transp_permease"/>
</dbReference>
<accession>A0ABS9WCI5</accession>
<reference evidence="9 10" key="1">
    <citation type="submission" date="2022-03" db="EMBL/GenBank/DDBJ databases">
        <title>Complete genome analysis of Roseomonas KG 17.1 : a prolific producer of plant growth promoters.</title>
        <authorList>
            <person name="Saadouli I."/>
            <person name="Najjari A."/>
            <person name="Mosbah A."/>
            <person name="Ouzari H.I."/>
        </authorList>
    </citation>
    <scope>NUCLEOTIDE SEQUENCE [LARGE SCALE GENOMIC DNA]</scope>
    <source>
        <strain evidence="9 10">KG17-1</strain>
    </source>
</reference>
<keyword evidence="6 8" id="KW-1133">Transmembrane helix</keyword>
<keyword evidence="3" id="KW-1003">Cell membrane</keyword>
<keyword evidence="5 8" id="KW-0812">Transmembrane</keyword>
<feature type="transmembrane region" description="Helical" evidence="8">
    <location>
        <begin position="225"/>
        <end position="248"/>
    </location>
</feature>
<keyword evidence="10" id="KW-1185">Reference proteome</keyword>
<dbReference type="EMBL" id="JALBUU010000125">
    <property type="protein sequence ID" value="MCI0756947.1"/>
    <property type="molecule type" value="Genomic_DNA"/>
</dbReference>